<evidence type="ECO:0000256" key="6">
    <source>
        <dbReference type="ARBA" id="ARBA00022763"/>
    </source>
</evidence>
<evidence type="ECO:0000313" key="13">
    <source>
        <dbReference type="EMBL" id="MSB19966.1"/>
    </source>
</evidence>
<evidence type="ECO:0000256" key="11">
    <source>
        <dbReference type="RuleBase" id="RU003780"/>
    </source>
</evidence>
<name>A0A6I2R467_FLAPL</name>
<dbReference type="HAMAP" id="MF_00148">
    <property type="entry name" value="UDG"/>
    <property type="match status" value="1"/>
</dbReference>
<keyword evidence="9" id="KW-0963">Cytoplasm</keyword>
<evidence type="ECO:0000256" key="9">
    <source>
        <dbReference type="HAMAP-Rule" id="MF_00148"/>
    </source>
</evidence>
<dbReference type="InterPro" id="IPR018085">
    <property type="entry name" value="Ura-DNA_Glyclase_AS"/>
</dbReference>
<dbReference type="GO" id="GO:0097510">
    <property type="term" value="P:base-excision repair, AP site formation via deaminated base removal"/>
    <property type="evidence" value="ECO:0007669"/>
    <property type="project" value="TreeGrafter"/>
</dbReference>
<evidence type="ECO:0000256" key="7">
    <source>
        <dbReference type="ARBA" id="ARBA00022801"/>
    </source>
</evidence>
<comment type="subcellular location">
    <subcellularLocation>
        <location evidence="9">Cytoplasm</location>
    </subcellularLocation>
</comment>
<evidence type="ECO:0000256" key="2">
    <source>
        <dbReference type="ARBA" id="ARBA00002631"/>
    </source>
</evidence>
<feature type="active site" description="Proton acceptor" evidence="9 10">
    <location>
        <position position="63"/>
    </location>
</feature>
<dbReference type="AlphaFoldDB" id="A0A6I2R467"/>
<evidence type="ECO:0000259" key="12">
    <source>
        <dbReference type="SMART" id="SM00986"/>
    </source>
</evidence>
<gene>
    <name evidence="9" type="primary">ung</name>
    <name evidence="13" type="ORF">GKE97_10610</name>
</gene>
<dbReference type="NCBIfam" id="NF003589">
    <property type="entry name" value="PRK05254.1-2"/>
    <property type="match status" value="1"/>
</dbReference>
<comment type="caution">
    <text evidence="13">The sequence shown here is derived from an EMBL/GenBank/DDBJ whole genome shotgun (WGS) entry which is preliminary data.</text>
</comment>
<evidence type="ECO:0000256" key="4">
    <source>
        <dbReference type="ARBA" id="ARBA00012030"/>
    </source>
</evidence>
<accession>A0A6I2R467</accession>
<keyword evidence="6 9" id="KW-0227">DNA damage</keyword>
<organism evidence="13 14">
    <name type="scientific">Flavonifractor plautii</name>
    <name type="common">Fusobacterium plautii</name>
    <dbReference type="NCBI Taxonomy" id="292800"/>
    <lineage>
        <taxon>Bacteria</taxon>
        <taxon>Bacillati</taxon>
        <taxon>Bacillota</taxon>
        <taxon>Clostridia</taxon>
        <taxon>Eubacteriales</taxon>
        <taxon>Oscillospiraceae</taxon>
        <taxon>Flavonifractor</taxon>
    </lineage>
</organism>
<dbReference type="InterPro" id="IPR002043">
    <property type="entry name" value="UDG_fam1"/>
</dbReference>
<evidence type="ECO:0000256" key="10">
    <source>
        <dbReference type="PROSITE-ProRule" id="PRU10072"/>
    </source>
</evidence>
<feature type="domain" description="Uracil-DNA glycosylase-like" evidence="12">
    <location>
        <begin position="48"/>
        <end position="218"/>
    </location>
</feature>
<dbReference type="InterPro" id="IPR036895">
    <property type="entry name" value="Uracil-DNA_glycosylase-like_sf"/>
</dbReference>
<dbReference type="PANTHER" id="PTHR11264">
    <property type="entry name" value="URACIL-DNA GLYCOSYLASE"/>
    <property type="match status" value="1"/>
</dbReference>
<evidence type="ECO:0000256" key="1">
    <source>
        <dbReference type="ARBA" id="ARBA00001400"/>
    </source>
</evidence>
<protein>
    <recommendedName>
        <fullName evidence="5 9">Uracil-DNA glycosylase</fullName>
        <shortName evidence="9">UDG</shortName>
        <ecNumber evidence="4 9">3.2.2.27</ecNumber>
    </recommendedName>
</protein>
<dbReference type="SUPFAM" id="SSF52141">
    <property type="entry name" value="Uracil-DNA glycosylase-like"/>
    <property type="match status" value="1"/>
</dbReference>
<comment type="catalytic activity">
    <reaction evidence="1 9 11">
        <text>Hydrolyzes single-stranded DNA or mismatched double-stranded DNA and polynucleotides, releasing free uracil.</text>
        <dbReference type="EC" id="3.2.2.27"/>
    </reaction>
</comment>
<sequence length="231" mass="24642">MSFVVKWSDILSPAALEKAKQLQARVKKEGANGHIIYPPQDQIFRALTLTQPEAVKVVIIGQDPYHGPGQANGLAFSVSPGVAIPPSLRNIFKELQDDLGCPPPKSGDLTPWAERGVLLLNTSLTVEQGKPASHAAWGWQLFVSDICRACVALPQPIVFLLWGGHARSFTAGLQIYSRSENKCSLCSSHPSPLGAAKASGGAPAFLGSRPFSQANRFLKAMGAAPVNWALP</sequence>
<dbReference type="PANTHER" id="PTHR11264:SF0">
    <property type="entry name" value="URACIL-DNA GLYCOSYLASE"/>
    <property type="match status" value="1"/>
</dbReference>
<keyword evidence="7 9" id="KW-0378">Hydrolase</keyword>
<evidence type="ECO:0000313" key="14">
    <source>
        <dbReference type="Proteomes" id="UP000434475"/>
    </source>
</evidence>
<comment type="similarity">
    <text evidence="3 9 11">Belongs to the uracil-DNA glycosylase (UDG) superfamily. UNG family.</text>
</comment>
<dbReference type="Gene3D" id="3.40.470.10">
    <property type="entry name" value="Uracil-DNA glycosylase-like domain"/>
    <property type="match status" value="1"/>
</dbReference>
<keyword evidence="13" id="KW-0326">Glycosidase</keyword>
<proteinExistence type="inferred from homology"/>
<dbReference type="GO" id="GO:0005737">
    <property type="term" value="C:cytoplasm"/>
    <property type="evidence" value="ECO:0007669"/>
    <property type="project" value="UniProtKB-SubCell"/>
</dbReference>
<keyword evidence="8 9" id="KW-0234">DNA repair</keyword>
<dbReference type="EC" id="3.2.2.27" evidence="4 9"/>
<comment type="function">
    <text evidence="2 9 11">Excises uracil residues from the DNA which can arise as a result of misincorporation of dUMP residues by DNA polymerase or due to deamination of cytosine.</text>
</comment>
<dbReference type="Pfam" id="PF03167">
    <property type="entry name" value="UDG"/>
    <property type="match status" value="1"/>
</dbReference>
<dbReference type="EMBL" id="WKPR01000009">
    <property type="protein sequence ID" value="MSB19966.1"/>
    <property type="molecule type" value="Genomic_DNA"/>
</dbReference>
<dbReference type="Proteomes" id="UP000434475">
    <property type="component" value="Unassembled WGS sequence"/>
</dbReference>
<dbReference type="SMART" id="SM00986">
    <property type="entry name" value="UDG"/>
    <property type="match status" value="1"/>
</dbReference>
<reference evidence="13 14" key="1">
    <citation type="journal article" date="2019" name="Nat. Med.">
        <title>A library of human gut bacterial isolates paired with longitudinal multiomics data enables mechanistic microbiome research.</title>
        <authorList>
            <person name="Poyet M."/>
            <person name="Groussin M."/>
            <person name="Gibbons S.M."/>
            <person name="Avila-Pacheco J."/>
            <person name="Jiang X."/>
            <person name="Kearney S.M."/>
            <person name="Perrotta A.R."/>
            <person name="Berdy B."/>
            <person name="Zhao S."/>
            <person name="Lieberman T.D."/>
            <person name="Swanson P.K."/>
            <person name="Smith M."/>
            <person name="Roesemann S."/>
            <person name="Alexander J.E."/>
            <person name="Rich S.A."/>
            <person name="Livny J."/>
            <person name="Vlamakis H."/>
            <person name="Clish C."/>
            <person name="Bullock K."/>
            <person name="Deik A."/>
            <person name="Scott J."/>
            <person name="Pierce K.A."/>
            <person name="Xavier R.J."/>
            <person name="Alm E.J."/>
        </authorList>
    </citation>
    <scope>NUCLEOTIDE SEQUENCE [LARGE SCALE GENOMIC DNA]</scope>
    <source>
        <strain evidence="13 14">BIOML-A2</strain>
    </source>
</reference>
<dbReference type="GO" id="GO:0004844">
    <property type="term" value="F:uracil DNA N-glycosylase activity"/>
    <property type="evidence" value="ECO:0007669"/>
    <property type="project" value="UniProtKB-UniRule"/>
</dbReference>
<dbReference type="NCBIfam" id="NF003588">
    <property type="entry name" value="PRK05254.1-1"/>
    <property type="match status" value="1"/>
</dbReference>
<dbReference type="SMART" id="SM00987">
    <property type="entry name" value="UreE_C"/>
    <property type="match status" value="1"/>
</dbReference>
<evidence type="ECO:0000256" key="3">
    <source>
        <dbReference type="ARBA" id="ARBA00008184"/>
    </source>
</evidence>
<dbReference type="NCBIfam" id="TIGR00628">
    <property type="entry name" value="ung"/>
    <property type="match status" value="1"/>
</dbReference>
<evidence type="ECO:0000256" key="8">
    <source>
        <dbReference type="ARBA" id="ARBA00023204"/>
    </source>
</evidence>
<dbReference type="CDD" id="cd10027">
    <property type="entry name" value="UDG-F1-like"/>
    <property type="match status" value="1"/>
</dbReference>
<dbReference type="InterPro" id="IPR005122">
    <property type="entry name" value="Uracil-DNA_glycosylase-like"/>
</dbReference>
<dbReference type="PROSITE" id="PS00130">
    <property type="entry name" value="U_DNA_GLYCOSYLASE"/>
    <property type="match status" value="1"/>
</dbReference>
<evidence type="ECO:0000256" key="5">
    <source>
        <dbReference type="ARBA" id="ARBA00018429"/>
    </source>
</evidence>
<dbReference type="NCBIfam" id="NF003592">
    <property type="entry name" value="PRK05254.1-5"/>
    <property type="match status" value="1"/>
</dbReference>